<gene>
    <name evidence="1" type="ORF">P153DRAFT_382274</name>
</gene>
<proteinExistence type="predicted"/>
<evidence type="ECO:0000313" key="1">
    <source>
        <dbReference type="EMBL" id="KAF2132655.1"/>
    </source>
</evidence>
<keyword evidence="2" id="KW-1185">Reference proteome</keyword>
<protein>
    <submittedName>
        <fullName evidence="1">Uncharacterized protein</fullName>
    </submittedName>
</protein>
<accession>A0A6A6ANM8</accession>
<evidence type="ECO:0000313" key="2">
    <source>
        <dbReference type="Proteomes" id="UP000799771"/>
    </source>
</evidence>
<name>A0A6A6ANM8_9PLEO</name>
<dbReference type="GeneID" id="54410554"/>
<dbReference type="EMBL" id="ML977500">
    <property type="protein sequence ID" value="KAF2132655.1"/>
    <property type="molecule type" value="Genomic_DNA"/>
</dbReference>
<dbReference type="RefSeq" id="XP_033527042.1">
    <property type="nucleotide sequence ID" value="XM_033670122.1"/>
</dbReference>
<reference evidence="1" key="1">
    <citation type="journal article" date="2020" name="Stud. Mycol.">
        <title>101 Dothideomycetes genomes: a test case for predicting lifestyles and emergence of pathogens.</title>
        <authorList>
            <person name="Haridas S."/>
            <person name="Albert R."/>
            <person name="Binder M."/>
            <person name="Bloem J."/>
            <person name="Labutti K."/>
            <person name="Salamov A."/>
            <person name="Andreopoulos B."/>
            <person name="Baker S."/>
            <person name="Barry K."/>
            <person name="Bills G."/>
            <person name="Bluhm B."/>
            <person name="Cannon C."/>
            <person name="Castanera R."/>
            <person name="Culley D."/>
            <person name="Daum C."/>
            <person name="Ezra D."/>
            <person name="Gonzalez J."/>
            <person name="Henrissat B."/>
            <person name="Kuo A."/>
            <person name="Liang C."/>
            <person name="Lipzen A."/>
            <person name="Lutzoni F."/>
            <person name="Magnuson J."/>
            <person name="Mondo S."/>
            <person name="Nolan M."/>
            <person name="Ohm R."/>
            <person name="Pangilinan J."/>
            <person name="Park H.-J."/>
            <person name="Ramirez L."/>
            <person name="Alfaro M."/>
            <person name="Sun H."/>
            <person name="Tritt A."/>
            <person name="Yoshinaga Y."/>
            <person name="Zwiers L.-H."/>
            <person name="Turgeon B."/>
            <person name="Goodwin S."/>
            <person name="Spatafora J."/>
            <person name="Crous P."/>
            <person name="Grigoriev I."/>
        </authorList>
    </citation>
    <scope>NUCLEOTIDE SEQUENCE</scope>
    <source>
        <strain evidence="1">CBS 119687</strain>
    </source>
</reference>
<dbReference type="Proteomes" id="UP000799771">
    <property type="component" value="Unassembled WGS sequence"/>
</dbReference>
<dbReference type="AlphaFoldDB" id="A0A6A6ANM8"/>
<organism evidence="1 2">
    <name type="scientific">Dothidotthia symphoricarpi CBS 119687</name>
    <dbReference type="NCBI Taxonomy" id="1392245"/>
    <lineage>
        <taxon>Eukaryota</taxon>
        <taxon>Fungi</taxon>
        <taxon>Dikarya</taxon>
        <taxon>Ascomycota</taxon>
        <taxon>Pezizomycotina</taxon>
        <taxon>Dothideomycetes</taxon>
        <taxon>Pleosporomycetidae</taxon>
        <taxon>Pleosporales</taxon>
        <taxon>Dothidotthiaceae</taxon>
        <taxon>Dothidotthia</taxon>
    </lineage>
</organism>
<sequence>MQDGNRTDSVDVWFPCFRHDKKQKVELSFWHYIIASQIIEISTSRLSSLHAYADTAHHNARHLQSVTKSVVGFFMTPHLTLSSLGPHRDNYCLNNAIVYRFTNTSSPLTLAQQRASGLNEALFGMELTVWTCRAETESVSRVPGAKLATEVGLRPETPGQHAKRA</sequence>